<dbReference type="RefSeq" id="WP_053195687.1">
    <property type="nucleotide sequence ID" value="NZ_CP011409.1"/>
</dbReference>
<evidence type="ECO:0008006" key="5">
    <source>
        <dbReference type="Google" id="ProtNLM"/>
    </source>
</evidence>
<evidence type="ECO:0000313" key="4">
    <source>
        <dbReference type="Proteomes" id="UP000063429"/>
    </source>
</evidence>
<dbReference type="Pfam" id="PF13681">
    <property type="entry name" value="PilX"/>
    <property type="match status" value="1"/>
</dbReference>
<evidence type="ECO:0000259" key="1">
    <source>
        <dbReference type="Pfam" id="PF13681"/>
    </source>
</evidence>
<gene>
    <name evidence="3" type="ORF">F506_05440</name>
</gene>
<proteinExistence type="predicted"/>
<evidence type="ECO:0000313" key="3">
    <source>
        <dbReference type="EMBL" id="AKZ62184.1"/>
    </source>
</evidence>
<dbReference type="Pfam" id="PF14341">
    <property type="entry name" value="PilX_N"/>
    <property type="match status" value="1"/>
</dbReference>
<sequence length="191" mass="20666">MNTARHQRGASLLIVLLMLVVVMLFGVSSAQLTLMNEKSSRNDRDRHIAFQAAEAGLRDAERDIAGGRVTLEAFPDQAGACHGIGAYGGLCLATASVAPWRLTNFSAPAPSVSYGRFTGLSFPHGAASLPAQPPRYLIELIRLATADRQVVTRYRVTAVGFGPRQSTQVMLQTVLDTNSPSTRLSWREINN</sequence>
<dbReference type="Proteomes" id="UP000063429">
    <property type="component" value="Chromosome"/>
</dbReference>
<evidence type="ECO:0000259" key="2">
    <source>
        <dbReference type="Pfam" id="PF14341"/>
    </source>
</evidence>
<keyword evidence="4" id="KW-1185">Reference proteome</keyword>
<protein>
    <recommendedName>
        <fullName evidence="5">Type IV pilus assembly protein PilX</fullName>
    </recommendedName>
</protein>
<dbReference type="InterPro" id="IPR025205">
    <property type="entry name" value="PilX/PilW_C"/>
</dbReference>
<organism evidence="3 4">
    <name type="scientific">Herbaspirillum hiltneri N3</name>
    <dbReference type="NCBI Taxonomy" id="1262470"/>
    <lineage>
        <taxon>Bacteria</taxon>
        <taxon>Pseudomonadati</taxon>
        <taxon>Pseudomonadota</taxon>
        <taxon>Betaproteobacteria</taxon>
        <taxon>Burkholderiales</taxon>
        <taxon>Oxalobacteraceae</taxon>
        <taxon>Herbaspirillum</taxon>
    </lineage>
</organism>
<feature type="domain" description="Type 4 fimbrial biogenesis protein PilX N-terminal" evidence="2">
    <location>
        <begin position="8"/>
        <end position="58"/>
    </location>
</feature>
<dbReference type="InterPro" id="IPR025746">
    <property type="entry name" value="PilX_N_dom"/>
</dbReference>
<feature type="domain" description="PilX/PilW C-terminal" evidence="1">
    <location>
        <begin position="124"/>
        <end position="174"/>
    </location>
</feature>
<reference evidence="4" key="1">
    <citation type="journal article" date="2015" name="Genome Announc.">
        <title>Complete Genome Sequence of Herbaspirillum hiltneri N3 (DSM 17495), Isolated from Surface-Sterilized Wheat Roots.</title>
        <authorList>
            <person name="Guizelini D."/>
            <person name="Saizaki P.M."/>
            <person name="Coimbra N.A."/>
            <person name="Weiss V.A."/>
            <person name="Faoro H."/>
            <person name="Sfeir M.Z."/>
            <person name="Baura V.A."/>
            <person name="Monteiro R.A."/>
            <person name="Chubatsu L.S."/>
            <person name="Souza E.M."/>
            <person name="Cruz L.M."/>
            <person name="Pedrosa F.O."/>
            <person name="Raittz R.T."/>
            <person name="Marchaukoski J.N."/>
            <person name="Steffens M.B."/>
        </authorList>
    </citation>
    <scope>NUCLEOTIDE SEQUENCE [LARGE SCALE GENOMIC DNA]</scope>
    <source>
        <strain evidence="4">N3</strain>
    </source>
</reference>
<name>A0ABM5UYB5_9BURK</name>
<accession>A0ABM5UYB5</accession>
<dbReference type="EMBL" id="CP011409">
    <property type="protein sequence ID" value="AKZ62184.1"/>
    <property type="molecule type" value="Genomic_DNA"/>
</dbReference>